<feature type="domain" description="Bacterial type II secretion system protein E" evidence="3">
    <location>
        <begin position="458"/>
        <end position="732"/>
    </location>
</feature>
<evidence type="ECO:0000256" key="1">
    <source>
        <dbReference type="ARBA" id="ARBA00006611"/>
    </source>
</evidence>
<dbReference type="CDD" id="cd01130">
    <property type="entry name" value="VirB11-like_ATPase"/>
    <property type="match status" value="1"/>
</dbReference>
<dbReference type="Pfam" id="PF00437">
    <property type="entry name" value="T2SSE"/>
    <property type="match status" value="1"/>
</dbReference>
<dbReference type="Gene3D" id="3.40.50.300">
    <property type="entry name" value="P-loop containing nucleotide triphosphate hydrolases"/>
    <property type="match status" value="1"/>
</dbReference>
<evidence type="ECO:0000256" key="2">
    <source>
        <dbReference type="SAM" id="MobiDB-lite"/>
    </source>
</evidence>
<dbReference type="InterPro" id="IPR001482">
    <property type="entry name" value="T2SS/T4SS_dom"/>
</dbReference>
<evidence type="ECO:0000259" key="4">
    <source>
        <dbReference type="Pfam" id="PF23990"/>
    </source>
</evidence>
<feature type="compositionally biased region" description="Acidic residues" evidence="2">
    <location>
        <begin position="161"/>
        <end position="170"/>
    </location>
</feature>
<name>A0A8A3S4B9_9EURY</name>
<evidence type="ECO:0000313" key="5">
    <source>
        <dbReference type="EMBL" id="QSZ66763.1"/>
    </source>
</evidence>
<feature type="domain" description="PilB3-like N-terminal" evidence="4">
    <location>
        <begin position="263"/>
        <end position="322"/>
    </location>
</feature>
<evidence type="ECO:0000259" key="3">
    <source>
        <dbReference type="Pfam" id="PF00437"/>
    </source>
</evidence>
<dbReference type="InterPro" id="IPR027417">
    <property type="entry name" value="P-loop_NTPase"/>
</dbReference>
<dbReference type="Proteomes" id="UP001042704">
    <property type="component" value="Chromosome"/>
</dbReference>
<organism evidence="5 6">
    <name type="scientific">Methanofollis aquaemaris</name>
    <dbReference type="NCBI Taxonomy" id="126734"/>
    <lineage>
        <taxon>Archaea</taxon>
        <taxon>Methanobacteriati</taxon>
        <taxon>Methanobacteriota</taxon>
        <taxon>Stenosarchaea group</taxon>
        <taxon>Methanomicrobia</taxon>
        <taxon>Methanomicrobiales</taxon>
        <taxon>Methanomicrobiaceae</taxon>
        <taxon>Methanofollis</taxon>
    </lineage>
</organism>
<dbReference type="RefSeq" id="WP_265582129.1">
    <property type="nucleotide sequence ID" value="NZ_CP036172.1"/>
</dbReference>
<dbReference type="InterPro" id="IPR056570">
    <property type="entry name" value="PilB3-like_N"/>
</dbReference>
<keyword evidence="6" id="KW-1185">Reference proteome</keyword>
<proteinExistence type="inferred from homology"/>
<sequence length="783" mass="87771">MSEKQRPYRGLHDILERMKGSENKKEKQRDPPKTEKKDETSGLRSLIGKKDGLDLSALVRDPRNYGLGEEKPAAPPGTEEPADTPIAETPHHEPQDEEFDDQAIRELKSAVDAILSAREDEAPAPTLSMEEETPLEEEAVSPAPEAVPVSRKSRWSSEVGNPEEEPGADITDVDDLSVYSDLILPKAATFDIEEFTLQRPNHRETLGVNNLPPEIDVLWADTVPTIAEEARNVVIGREKGEKSGFLGKIGGIGKIGAFDRTQHKSSVEEYDPAVHGPLVDLTFTPPAGVEEVELYPVNEPFAYVRISYDSTSHEYSYEVLEPALTAAENELFGEIKDRLFERLDVSTKDLSREGARQILRDLSDEIVADYGIHLSSLSREKIYYTIERDFLGNGLIDAIMHDKYIEDISCDGLDNPVFVFHSGYESIKTNLMYTNAVELDSFVTKLAQRAGKYISIADPILDATMSDGSRIQMTLGKEVTAHGSTFTIRKFKDEPITPTDLIGWGTFSPLSVAFLWLAVEAGNSAIFAGGTASGKTTALNAISLFIPPQAKIVSLEDTRELKLPHANWIPSVTRESFDTEGKGTIDMYELLRAALRQRPEYMCVGEVRGAEAQTLFQAMSTGHVTYATMHADSVASVVHRLENPPLDVPRNMLNALNLVCIQAQARIGGQRIRRNKQIIEILDIDPRTNELITNEVFSWHQATDEIRYSGKSYILETIMETKGWSEARMREELKRRQEMLEWMRVKNIRHYKDVSKMLISYFRDADAVIGLVREELYREADQQ</sequence>
<protein>
    <submittedName>
        <fullName evidence="5">Secretion system protein E</fullName>
    </submittedName>
</protein>
<evidence type="ECO:0000313" key="6">
    <source>
        <dbReference type="Proteomes" id="UP001042704"/>
    </source>
</evidence>
<dbReference type="EMBL" id="CP036172">
    <property type="protein sequence ID" value="QSZ66763.1"/>
    <property type="molecule type" value="Genomic_DNA"/>
</dbReference>
<dbReference type="PANTHER" id="PTHR30486">
    <property type="entry name" value="TWITCHING MOTILITY PROTEIN PILT"/>
    <property type="match status" value="1"/>
</dbReference>
<dbReference type="InterPro" id="IPR050921">
    <property type="entry name" value="T4SS_GSP_E_ATPase"/>
</dbReference>
<dbReference type="KEGG" id="maqe:RJ40_04270"/>
<reference evidence="5" key="2">
    <citation type="submission" date="2019-02" db="EMBL/GenBank/DDBJ databases">
        <authorList>
            <person name="Chen S.-C."/>
            <person name="Chien H.-H."/>
            <person name="Lai M.-C."/>
        </authorList>
    </citation>
    <scope>NUCLEOTIDE SEQUENCE</scope>
    <source>
        <strain evidence="5">N2F9704</strain>
    </source>
</reference>
<reference evidence="5" key="1">
    <citation type="journal article" date="2001" name="Int. J. Syst. Evol. Microbiol.">
        <title>Methanofollis aquaemaris sp. nov., a methanogen isolated from an aquaculture fish pond.</title>
        <authorList>
            <person name="Lai M.C."/>
            <person name="Chen S.C."/>
        </authorList>
    </citation>
    <scope>NUCLEOTIDE SEQUENCE</scope>
    <source>
        <strain evidence="5">N2F9704</strain>
    </source>
</reference>
<dbReference type="PANTHER" id="PTHR30486:SF6">
    <property type="entry name" value="TYPE IV PILUS RETRACTATION ATPASE PILT"/>
    <property type="match status" value="1"/>
</dbReference>
<feature type="region of interest" description="Disordered" evidence="2">
    <location>
        <begin position="1"/>
        <end position="170"/>
    </location>
</feature>
<accession>A0A8A3S4B9</accession>
<dbReference type="GeneID" id="76423550"/>
<feature type="compositionally biased region" description="Low complexity" evidence="2">
    <location>
        <begin position="140"/>
        <end position="150"/>
    </location>
</feature>
<feature type="compositionally biased region" description="Basic and acidic residues" evidence="2">
    <location>
        <begin position="1"/>
        <end position="41"/>
    </location>
</feature>
<dbReference type="AlphaFoldDB" id="A0A8A3S4B9"/>
<dbReference type="SUPFAM" id="SSF52540">
    <property type="entry name" value="P-loop containing nucleoside triphosphate hydrolases"/>
    <property type="match status" value="1"/>
</dbReference>
<feature type="compositionally biased region" description="Basic and acidic residues" evidence="2">
    <location>
        <begin position="60"/>
        <end position="72"/>
    </location>
</feature>
<dbReference type="GO" id="GO:0016887">
    <property type="term" value="F:ATP hydrolysis activity"/>
    <property type="evidence" value="ECO:0007669"/>
    <property type="project" value="InterPro"/>
</dbReference>
<gene>
    <name evidence="5" type="ORF">RJ40_04270</name>
</gene>
<dbReference type="Pfam" id="PF23990">
    <property type="entry name" value="PilB3_N"/>
    <property type="match status" value="1"/>
</dbReference>
<comment type="similarity">
    <text evidence="1">Belongs to the GSP E family.</text>
</comment>
<dbReference type="Gene3D" id="3.30.450.380">
    <property type="match status" value="1"/>
</dbReference>
<feature type="compositionally biased region" description="Acidic residues" evidence="2">
    <location>
        <begin position="129"/>
        <end position="139"/>
    </location>
</feature>